<gene>
    <name evidence="1" type="ORF">I4F81_004219</name>
</gene>
<keyword evidence="2" id="KW-1185">Reference proteome</keyword>
<sequence>MAAAAPSMTAAPEPRAVPSKTPAPHARAAPSTTSAPGARAAPTPMSTTDARAAPRMASVSSARPASPGPWGAQPGTGGSPGSPGPAPSGSTAPLGGGSAPVETEVGDDDAMHDDAVGPHMVEPTKAETACAVPALSRQKRRGSHRGGGVSGRVPQFATLSAELRASYEAFNDWQTALPITKPRKNCQPGRFNSYRLRALQRFALT</sequence>
<accession>A0ACC3BUR0</accession>
<evidence type="ECO:0000313" key="2">
    <source>
        <dbReference type="Proteomes" id="UP000798662"/>
    </source>
</evidence>
<dbReference type="EMBL" id="CM020618">
    <property type="protein sequence ID" value="KAK1861638.1"/>
    <property type="molecule type" value="Genomic_DNA"/>
</dbReference>
<proteinExistence type="predicted"/>
<name>A0ACC3BUR0_PYRYE</name>
<protein>
    <submittedName>
        <fullName evidence="1">Uncharacterized protein</fullName>
    </submittedName>
</protein>
<organism evidence="1 2">
    <name type="scientific">Pyropia yezoensis</name>
    <name type="common">Susabi-nori</name>
    <name type="synonym">Porphyra yezoensis</name>
    <dbReference type="NCBI Taxonomy" id="2788"/>
    <lineage>
        <taxon>Eukaryota</taxon>
        <taxon>Rhodophyta</taxon>
        <taxon>Bangiophyceae</taxon>
        <taxon>Bangiales</taxon>
        <taxon>Bangiaceae</taxon>
        <taxon>Pyropia</taxon>
    </lineage>
</organism>
<evidence type="ECO:0000313" key="1">
    <source>
        <dbReference type="EMBL" id="KAK1861638.1"/>
    </source>
</evidence>
<reference evidence="1" key="1">
    <citation type="submission" date="2019-11" db="EMBL/GenBank/DDBJ databases">
        <title>Nori genome reveals adaptations in red seaweeds to the harsh intertidal environment.</title>
        <authorList>
            <person name="Wang D."/>
            <person name="Mao Y."/>
        </authorList>
    </citation>
    <scope>NUCLEOTIDE SEQUENCE</scope>
    <source>
        <tissue evidence="1">Gametophyte</tissue>
    </source>
</reference>
<comment type="caution">
    <text evidence="1">The sequence shown here is derived from an EMBL/GenBank/DDBJ whole genome shotgun (WGS) entry which is preliminary data.</text>
</comment>
<dbReference type="Proteomes" id="UP000798662">
    <property type="component" value="Chromosome 1"/>
</dbReference>